<dbReference type="AlphaFoldDB" id="A0A8E2J5A2"/>
<feature type="region of interest" description="Disordered" evidence="1">
    <location>
        <begin position="1"/>
        <end position="33"/>
    </location>
</feature>
<name>A0A8E2J5A2_9APHY</name>
<sequence>MEQTRARSETDMTGDTSTSAPTATHSRRARVPSVLNLKDKGAVEAQRVRAGDRQVLHARALSRANSCVPSTVAQVHNHYRRERHHCSWFIRHAQSTRASPHAAQL</sequence>
<gene>
    <name evidence="2" type="ORF">OBBRIDRAFT_51980</name>
</gene>
<evidence type="ECO:0000313" key="3">
    <source>
        <dbReference type="Proteomes" id="UP000250043"/>
    </source>
</evidence>
<evidence type="ECO:0000256" key="1">
    <source>
        <dbReference type="SAM" id="MobiDB-lite"/>
    </source>
</evidence>
<dbReference type="EMBL" id="KV722340">
    <property type="protein sequence ID" value="OCH94881.1"/>
    <property type="molecule type" value="Genomic_DNA"/>
</dbReference>
<evidence type="ECO:0000313" key="2">
    <source>
        <dbReference type="EMBL" id="OCH94881.1"/>
    </source>
</evidence>
<accession>A0A8E2J5A2</accession>
<feature type="compositionally biased region" description="Polar residues" evidence="1">
    <location>
        <begin position="11"/>
        <end position="24"/>
    </location>
</feature>
<protein>
    <submittedName>
        <fullName evidence="2">Uncharacterized protein</fullName>
    </submittedName>
</protein>
<proteinExistence type="predicted"/>
<dbReference type="Proteomes" id="UP000250043">
    <property type="component" value="Unassembled WGS sequence"/>
</dbReference>
<keyword evidence="3" id="KW-1185">Reference proteome</keyword>
<feature type="compositionally biased region" description="Basic and acidic residues" evidence="1">
    <location>
        <begin position="1"/>
        <end position="10"/>
    </location>
</feature>
<reference evidence="2 3" key="1">
    <citation type="submission" date="2016-07" db="EMBL/GenBank/DDBJ databases">
        <title>Draft genome of the white-rot fungus Obba rivulosa 3A-2.</title>
        <authorList>
            <consortium name="DOE Joint Genome Institute"/>
            <person name="Miettinen O."/>
            <person name="Riley R."/>
            <person name="Acob R."/>
            <person name="Barry K."/>
            <person name="Cullen D."/>
            <person name="De Vries R."/>
            <person name="Hainaut M."/>
            <person name="Hatakka A."/>
            <person name="Henrissat B."/>
            <person name="Hilden K."/>
            <person name="Kuo R."/>
            <person name="Labutti K."/>
            <person name="Lipzen A."/>
            <person name="Makela M.R."/>
            <person name="Sandor L."/>
            <person name="Spatafora J.W."/>
            <person name="Grigoriev I.V."/>
            <person name="Hibbett D.S."/>
        </authorList>
    </citation>
    <scope>NUCLEOTIDE SEQUENCE [LARGE SCALE GENOMIC DNA]</scope>
    <source>
        <strain evidence="2 3">3A-2</strain>
    </source>
</reference>
<organism evidence="2 3">
    <name type="scientific">Obba rivulosa</name>
    <dbReference type="NCBI Taxonomy" id="1052685"/>
    <lineage>
        <taxon>Eukaryota</taxon>
        <taxon>Fungi</taxon>
        <taxon>Dikarya</taxon>
        <taxon>Basidiomycota</taxon>
        <taxon>Agaricomycotina</taxon>
        <taxon>Agaricomycetes</taxon>
        <taxon>Polyporales</taxon>
        <taxon>Gelatoporiaceae</taxon>
        <taxon>Obba</taxon>
    </lineage>
</organism>